<proteinExistence type="predicted"/>
<keyword evidence="1" id="KW-0378">Hydrolase</keyword>
<name>A0ACC5P558_9BACT</name>
<reference evidence="1" key="1">
    <citation type="submission" date="2020-08" db="EMBL/GenBank/DDBJ databases">
        <title>Genomic Encyclopedia of Type Strains, Phase IV (KMG-V): Genome sequencing to study the core and pangenomes of soil and plant-associated prokaryotes.</title>
        <authorList>
            <person name="Whitman W."/>
        </authorList>
    </citation>
    <scope>NUCLEOTIDE SEQUENCE</scope>
    <source>
        <strain evidence="1">M8UP15</strain>
    </source>
</reference>
<sequence length="1056" mass="116336">MKPERASRRLDGIAHARARMFEFNVPEGLANLDTAGSDPAELLSLVVGILGDEAARIADLEMEGEGSLGRIIPNEPFALRFAAAFLHAYVSSRYGESLATELLLLSAAGYYLCDLAGSAGVLVREAALSGPPLDHWDALLRWLLTADRVLPPELTESIYSEAQNAVADALQTYFTDGARREDVIASATALRHTAYSRGTPRDLLYADLVAAVARKRLRNAARHVLPPYSGLEPDLWTDVLAKPSFLRELWPSQHVFGERGILQGRSAVIQMPTSAGKTRGIELIIRSAFFSERAKLAVVVAPFRALCTEITGALRAAFKSENVQLNELSDALLVDYSALLKTLFEDEEDRFDFGIQDQKQIVVLTPEKLLYVLRHSPELIDAVGVVIYDEGHQFDSGERGVTYELLLTSIKRLLPKEKQIVLISAVITNADAIGRWLIGDDVVIVDGQNLSTTRRSVAFASWRTPLGQLQFVEPHDPDHVEYFVPRLIEQRQLALRPRERNPRAFPDRNANSVALYLGLQVVRNGSVAIFCGRKSTAGTIAAAAADAFDRGLQLPRPSQFCDPTELNNLGSLYAAHFGEEQSFTQAARLGIFSHHGNTPQGIRLSVEQAMKTGLVKFVICTSTLAQGVNLPIRYLIISGTMQGVDRIKARDFHNLIGRAGRAGMHTEGTIIFSDPELYDTRLSSGEQWRWREATKLLNPNAAEQTASSLLLLLAPFTNDRGDTPLEMNINEALREISERPETIAKRLEATAKALKNLRFTEAGLSGQLRTKAGLLEALESYLMANRGGDPFEQFLASVEKLAQETLAFALANDLQKTQLVAAFQDLARHIEARQPDINIQAVYGKTLLGLTAVQRVREWVLTNQEALIQEGQPEEELLTTLWPLIVELLGADGLGKFLPASQVLPTVLRWISGDNFEQLLVTWEANGGRTKWGQKSRTTTMDDIVSLCENAIAYEGTLIIAAVSELLASILGANDSASHNSLAILIKRLKYGLSDPDEITLFELGFADRIAANRIRLALPTDGNVPIRARLRDNPAVDQVLATLPQYFHHCFESIM</sequence>
<accession>A0ACC5P558</accession>
<keyword evidence="1" id="KW-0547">Nucleotide-binding</keyword>
<gene>
    <name evidence="1" type="ORF">HDF13_004375</name>
</gene>
<protein>
    <submittedName>
        <fullName evidence="1">Superfamily II DNA/RNA helicase</fullName>
    </submittedName>
</protein>
<organism evidence="1 2">
    <name type="scientific">Tunturiibacter gelidiferens</name>
    <dbReference type="NCBI Taxonomy" id="3069689"/>
    <lineage>
        <taxon>Bacteria</taxon>
        <taxon>Pseudomonadati</taxon>
        <taxon>Acidobacteriota</taxon>
        <taxon>Terriglobia</taxon>
        <taxon>Terriglobales</taxon>
        <taxon>Acidobacteriaceae</taxon>
        <taxon>Tunturiibacter</taxon>
    </lineage>
</organism>
<keyword evidence="1" id="KW-0067">ATP-binding</keyword>
<dbReference type="EMBL" id="JACHEA010000003">
    <property type="protein sequence ID" value="MBB5341986.1"/>
    <property type="molecule type" value="Genomic_DNA"/>
</dbReference>
<dbReference type="Proteomes" id="UP000569005">
    <property type="component" value="Unassembled WGS sequence"/>
</dbReference>
<evidence type="ECO:0000313" key="2">
    <source>
        <dbReference type="Proteomes" id="UP000569005"/>
    </source>
</evidence>
<evidence type="ECO:0000313" key="1">
    <source>
        <dbReference type="EMBL" id="MBB5341986.1"/>
    </source>
</evidence>
<keyword evidence="1" id="KW-0347">Helicase</keyword>
<comment type="caution">
    <text evidence="1">The sequence shown here is derived from an EMBL/GenBank/DDBJ whole genome shotgun (WGS) entry which is preliminary data.</text>
</comment>
<keyword evidence="2" id="KW-1185">Reference proteome</keyword>